<accession>A0A1J1I3H2</accession>
<dbReference type="AlphaFoldDB" id="A0A1J1I3H2"/>
<protein>
    <submittedName>
        <fullName evidence="1">CLUMA_CG008248, isoform A</fullName>
    </submittedName>
</protein>
<evidence type="ECO:0000313" key="2">
    <source>
        <dbReference type="Proteomes" id="UP000183832"/>
    </source>
</evidence>
<evidence type="ECO:0000313" key="1">
    <source>
        <dbReference type="EMBL" id="CRK94747.1"/>
    </source>
</evidence>
<dbReference type="EMBL" id="CVRI01000040">
    <property type="protein sequence ID" value="CRK94747.1"/>
    <property type="molecule type" value="Genomic_DNA"/>
</dbReference>
<reference evidence="1 2" key="1">
    <citation type="submission" date="2015-04" db="EMBL/GenBank/DDBJ databases">
        <authorList>
            <person name="Syromyatnikov M.Y."/>
            <person name="Popov V.N."/>
        </authorList>
    </citation>
    <scope>NUCLEOTIDE SEQUENCE [LARGE SCALE GENOMIC DNA]</scope>
</reference>
<sequence>MFISSITWWFSKFIQKPKADLLKLSESNPIMGLWQKQFYFSTALWYKFLNEFKFNSLPKAAFETMKQKVE</sequence>
<dbReference type="OrthoDB" id="436519at2759"/>
<proteinExistence type="predicted"/>
<name>A0A1J1I3H2_9DIPT</name>
<gene>
    <name evidence="1" type="ORF">CLUMA_CG008248</name>
</gene>
<organism evidence="1 2">
    <name type="scientific">Clunio marinus</name>
    <dbReference type="NCBI Taxonomy" id="568069"/>
    <lineage>
        <taxon>Eukaryota</taxon>
        <taxon>Metazoa</taxon>
        <taxon>Ecdysozoa</taxon>
        <taxon>Arthropoda</taxon>
        <taxon>Hexapoda</taxon>
        <taxon>Insecta</taxon>
        <taxon>Pterygota</taxon>
        <taxon>Neoptera</taxon>
        <taxon>Endopterygota</taxon>
        <taxon>Diptera</taxon>
        <taxon>Nematocera</taxon>
        <taxon>Chironomoidea</taxon>
        <taxon>Chironomidae</taxon>
        <taxon>Clunio</taxon>
    </lineage>
</organism>
<dbReference type="Proteomes" id="UP000183832">
    <property type="component" value="Unassembled WGS sequence"/>
</dbReference>
<keyword evidence="2" id="KW-1185">Reference proteome</keyword>